<dbReference type="AlphaFoldDB" id="A0A840PJL4"/>
<comment type="caution">
    <text evidence="3">The sequence shown here is derived from an EMBL/GenBank/DDBJ whole genome shotgun (WGS) entry which is preliminary data.</text>
</comment>
<evidence type="ECO:0000256" key="1">
    <source>
        <dbReference type="ARBA" id="ARBA00006484"/>
    </source>
</evidence>
<dbReference type="PRINTS" id="PR00080">
    <property type="entry name" value="SDRFAMILY"/>
</dbReference>
<dbReference type="Pfam" id="PF13561">
    <property type="entry name" value="adh_short_C2"/>
    <property type="match status" value="1"/>
</dbReference>
<gene>
    <name evidence="3" type="ORF">HNP84_007754</name>
</gene>
<dbReference type="RefSeq" id="WP_185054888.1">
    <property type="nucleotide sequence ID" value="NZ_BAABIX010000059.1"/>
</dbReference>
<keyword evidence="2 3" id="KW-0560">Oxidoreductase</keyword>
<dbReference type="PANTHER" id="PTHR42760">
    <property type="entry name" value="SHORT-CHAIN DEHYDROGENASES/REDUCTASES FAMILY MEMBER"/>
    <property type="match status" value="1"/>
</dbReference>
<comment type="similarity">
    <text evidence="1">Belongs to the short-chain dehydrogenases/reductases (SDR) family.</text>
</comment>
<dbReference type="EC" id="1.1.1.125" evidence="3"/>
<dbReference type="SUPFAM" id="SSF51735">
    <property type="entry name" value="NAD(P)-binding Rossmann-fold domains"/>
    <property type="match status" value="1"/>
</dbReference>
<dbReference type="InterPro" id="IPR036291">
    <property type="entry name" value="NAD(P)-bd_dom_sf"/>
</dbReference>
<dbReference type="EMBL" id="JACHGN010000021">
    <property type="protein sequence ID" value="MBB5138001.1"/>
    <property type="molecule type" value="Genomic_DNA"/>
</dbReference>
<dbReference type="GO" id="GO:0008678">
    <property type="term" value="F:2-deoxy-D-gluconate 3-dehydrogenase activity"/>
    <property type="evidence" value="ECO:0007669"/>
    <property type="project" value="UniProtKB-EC"/>
</dbReference>
<dbReference type="FunFam" id="3.40.50.720:FF:000084">
    <property type="entry name" value="Short-chain dehydrogenase reductase"/>
    <property type="match status" value="1"/>
</dbReference>
<keyword evidence="4" id="KW-1185">Reference proteome</keyword>
<dbReference type="PRINTS" id="PR00081">
    <property type="entry name" value="GDHRDH"/>
</dbReference>
<reference evidence="3 4" key="1">
    <citation type="submission" date="2020-08" db="EMBL/GenBank/DDBJ databases">
        <title>Genomic Encyclopedia of Type Strains, Phase IV (KMG-IV): sequencing the most valuable type-strain genomes for metagenomic binning, comparative biology and taxonomic classification.</title>
        <authorList>
            <person name="Goeker M."/>
        </authorList>
    </citation>
    <scope>NUCLEOTIDE SEQUENCE [LARGE SCALE GENOMIC DNA]</scope>
    <source>
        <strain evidence="3 4">DSM 45615</strain>
    </source>
</reference>
<evidence type="ECO:0000256" key="2">
    <source>
        <dbReference type="ARBA" id="ARBA00023002"/>
    </source>
</evidence>
<dbReference type="InterPro" id="IPR002347">
    <property type="entry name" value="SDR_fam"/>
</dbReference>
<accession>A0A840PJL4</accession>
<proteinExistence type="inferred from homology"/>
<sequence length="254" mass="25993">MRAFDLTGMKAMVTGASRGIGRAIALAYAEAGADLALVARSAEALAEVAKEVEALGRTAVVIPCDLTDRDAAAAAVHRSIADLGQVDVVVNNAGGSNFMVPFRDLRLSGWDKLMRLNLDSAMAVCHAVAPHLLDRGSGSVINVGSVAAVSAPMLAPYGAAKAALVGLTKTLAVEWGGSGVRVNALCPGWTATELNENLWGDEATSRAMMANVPLGRWATPEEMAGPAVFLAAPASSYMTGQVLFIDGGLTASAG</sequence>
<evidence type="ECO:0000313" key="4">
    <source>
        <dbReference type="Proteomes" id="UP000578449"/>
    </source>
</evidence>
<evidence type="ECO:0000313" key="3">
    <source>
        <dbReference type="EMBL" id="MBB5138001.1"/>
    </source>
</evidence>
<organism evidence="3 4">
    <name type="scientific">Thermocatellispora tengchongensis</name>
    <dbReference type="NCBI Taxonomy" id="1073253"/>
    <lineage>
        <taxon>Bacteria</taxon>
        <taxon>Bacillati</taxon>
        <taxon>Actinomycetota</taxon>
        <taxon>Actinomycetes</taxon>
        <taxon>Streptosporangiales</taxon>
        <taxon>Streptosporangiaceae</taxon>
        <taxon>Thermocatellispora</taxon>
    </lineage>
</organism>
<dbReference type="Gene3D" id="3.40.50.720">
    <property type="entry name" value="NAD(P)-binding Rossmann-like Domain"/>
    <property type="match status" value="1"/>
</dbReference>
<protein>
    <submittedName>
        <fullName evidence="3">2-deoxy-D-gluconate 3-dehydrogenase</fullName>
        <ecNumber evidence="3">1.1.1.125</ecNumber>
    </submittedName>
</protein>
<dbReference type="NCBIfam" id="NF005559">
    <property type="entry name" value="PRK07231.1"/>
    <property type="match status" value="1"/>
</dbReference>
<name>A0A840PJL4_9ACTN</name>
<dbReference type="Proteomes" id="UP000578449">
    <property type="component" value="Unassembled WGS sequence"/>
</dbReference>